<evidence type="ECO:0000256" key="3">
    <source>
        <dbReference type="ARBA" id="ARBA00023125"/>
    </source>
</evidence>
<dbReference type="Gene3D" id="3.40.50.1360">
    <property type="match status" value="1"/>
</dbReference>
<keyword evidence="2" id="KW-0805">Transcription regulation</keyword>
<dbReference type="InterPro" id="IPR007630">
    <property type="entry name" value="RNA_pol_sigma70_r4"/>
</dbReference>
<keyword evidence="4" id="KW-0804">Transcription</keyword>
<dbReference type="InterPro" id="IPR007324">
    <property type="entry name" value="Sugar-bd_dom_put"/>
</dbReference>
<name>A0A1H3D8D1_9FIRM</name>
<gene>
    <name evidence="7" type="ORF">SAMN05660923_02617</name>
</gene>
<dbReference type="OrthoDB" id="58802at2"/>
<protein>
    <submittedName>
        <fullName evidence="7">DNA-binding transcriptional regulator LsrR, DeoR family</fullName>
    </submittedName>
</protein>
<evidence type="ECO:0000256" key="1">
    <source>
        <dbReference type="ARBA" id="ARBA00010466"/>
    </source>
</evidence>
<dbReference type="GO" id="GO:0003677">
    <property type="term" value="F:DNA binding"/>
    <property type="evidence" value="ECO:0007669"/>
    <property type="project" value="UniProtKB-KW"/>
</dbReference>
<dbReference type="Gene3D" id="1.10.10.60">
    <property type="entry name" value="Homeodomain-like"/>
    <property type="match status" value="1"/>
</dbReference>
<dbReference type="SUPFAM" id="SSF100950">
    <property type="entry name" value="NagB/RpiA/CoA transferase-like"/>
    <property type="match status" value="1"/>
</dbReference>
<dbReference type="InterPro" id="IPR013324">
    <property type="entry name" value="RNA_pol_sigma_r3/r4-like"/>
</dbReference>
<dbReference type="AlphaFoldDB" id="A0A1H3D8D1"/>
<sequence length="314" mass="35090">MDDNKKRRLAEIAYMYYIDGMSQSEIAREYSISRSMVSTMLSEARAKGIVKIQIEDSDLYCLELQKKMEHVFGIKKIIIIPRLSKNETNLLYQLADSCIDYLNQIIEDNMTIAVSWGRTLYQIANRIRSKGKSNLTISPLVGGIGNEMNMYHSNVICDIMANNLGGNSLGLYAPVFVSSKEVKDVIFKDKSINKVIETSRKAHIAIVSIGNILSSVMREIGTLSEEDVSKLLELEAIGDINTIFIDKNGKVVESHLSERTIALTIEELKRIPKIIAVAGGVEKTEAIHAALKGKLMDVLVTDEEVAKEILKNYE</sequence>
<dbReference type="Pfam" id="PF04198">
    <property type="entry name" value="Sugar-bind"/>
    <property type="match status" value="1"/>
</dbReference>
<keyword evidence="8" id="KW-1185">Reference proteome</keyword>
<feature type="domain" description="Sugar-binding" evidence="5">
    <location>
        <begin position="61"/>
        <end position="311"/>
    </location>
</feature>
<keyword evidence="3 7" id="KW-0238">DNA-binding</keyword>
<proteinExistence type="inferred from homology"/>
<dbReference type="RefSeq" id="WP_093754412.1">
    <property type="nucleotide sequence ID" value="NZ_FNNG01000014.1"/>
</dbReference>
<organism evidence="7 8">
    <name type="scientific">Tepidimicrobium xylanilyticum</name>
    <dbReference type="NCBI Taxonomy" id="1123352"/>
    <lineage>
        <taxon>Bacteria</taxon>
        <taxon>Bacillati</taxon>
        <taxon>Bacillota</taxon>
        <taxon>Tissierellia</taxon>
        <taxon>Tissierellales</taxon>
        <taxon>Tepidimicrobiaceae</taxon>
        <taxon>Tepidimicrobium</taxon>
    </lineage>
</organism>
<dbReference type="InterPro" id="IPR051054">
    <property type="entry name" value="SorC_transcr_regulators"/>
</dbReference>
<dbReference type="Pfam" id="PF04545">
    <property type="entry name" value="Sigma70_r4"/>
    <property type="match status" value="1"/>
</dbReference>
<dbReference type="Proteomes" id="UP000198828">
    <property type="component" value="Unassembled WGS sequence"/>
</dbReference>
<dbReference type="GO" id="GO:0003700">
    <property type="term" value="F:DNA-binding transcription factor activity"/>
    <property type="evidence" value="ECO:0007669"/>
    <property type="project" value="InterPro"/>
</dbReference>
<evidence type="ECO:0000313" key="7">
    <source>
        <dbReference type="EMBL" id="SDX61939.1"/>
    </source>
</evidence>
<dbReference type="GO" id="GO:0030246">
    <property type="term" value="F:carbohydrate binding"/>
    <property type="evidence" value="ECO:0007669"/>
    <property type="project" value="InterPro"/>
</dbReference>
<evidence type="ECO:0000313" key="8">
    <source>
        <dbReference type="Proteomes" id="UP000198828"/>
    </source>
</evidence>
<feature type="domain" description="RNA polymerase sigma-70 region 4" evidence="6">
    <location>
        <begin position="11"/>
        <end position="47"/>
    </location>
</feature>
<dbReference type="PANTHER" id="PTHR34294:SF1">
    <property type="entry name" value="TRANSCRIPTIONAL REGULATOR LSRR"/>
    <property type="match status" value="1"/>
</dbReference>
<dbReference type="GO" id="GO:0006352">
    <property type="term" value="P:DNA-templated transcription initiation"/>
    <property type="evidence" value="ECO:0007669"/>
    <property type="project" value="InterPro"/>
</dbReference>
<comment type="similarity">
    <text evidence="1">Belongs to the SorC transcriptional regulatory family.</text>
</comment>
<evidence type="ECO:0000256" key="4">
    <source>
        <dbReference type="ARBA" id="ARBA00023163"/>
    </source>
</evidence>
<dbReference type="InterPro" id="IPR037171">
    <property type="entry name" value="NagB/RpiA_transferase-like"/>
</dbReference>
<dbReference type="EMBL" id="FNNG01000014">
    <property type="protein sequence ID" value="SDX61939.1"/>
    <property type="molecule type" value="Genomic_DNA"/>
</dbReference>
<evidence type="ECO:0000256" key="2">
    <source>
        <dbReference type="ARBA" id="ARBA00023015"/>
    </source>
</evidence>
<evidence type="ECO:0000259" key="5">
    <source>
        <dbReference type="Pfam" id="PF04198"/>
    </source>
</evidence>
<evidence type="ECO:0000259" key="6">
    <source>
        <dbReference type="Pfam" id="PF04545"/>
    </source>
</evidence>
<dbReference type="SUPFAM" id="SSF88659">
    <property type="entry name" value="Sigma3 and sigma4 domains of RNA polymerase sigma factors"/>
    <property type="match status" value="1"/>
</dbReference>
<dbReference type="PANTHER" id="PTHR34294">
    <property type="entry name" value="TRANSCRIPTIONAL REGULATOR-RELATED"/>
    <property type="match status" value="1"/>
</dbReference>
<reference evidence="7 8" key="1">
    <citation type="submission" date="2016-10" db="EMBL/GenBank/DDBJ databases">
        <authorList>
            <person name="de Groot N.N."/>
        </authorList>
    </citation>
    <scope>NUCLEOTIDE SEQUENCE [LARGE SCALE GENOMIC DNA]</scope>
    <source>
        <strain evidence="7 8">DSM 23310</strain>
    </source>
</reference>
<accession>A0A1H3D8D1</accession>